<feature type="compositionally biased region" description="Gly residues" evidence="1">
    <location>
        <begin position="39"/>
        <end position="59"/>
    </location>
</feature>
<feature type="compositionally biased region" description="Acidic residues" evidence="1">
    <location>
        <begin position="1"/>
        <end position="21"/>
    </location>
</feature>
<keyword evidence="2" id="KW-0472">Membrane</keyword>
<dbReference type="AlphaFoldDB" id="A0A1F6H3Z5"/>
<dbReference type="Pfam" id="PF05036">
    <property type="entry name" value="SPOR"/>
    <property type="match status" value="1"/>
</dbReference>
<dbReference type="PROSITE" id="PS51724">
    <property type="entry name" value="SPOR"/>
    <property type="match status" value="1"/>
</dbReference>
<evidence type="ECO:0000313" key="4">
    <source>
        <dbReference type="EMBL" id="OGH05064.1"/>
    </source>
</evidence>
<dbReference type="InterPro" id="IPR036680">
    <property type="entry name" value="SPOR-like_sf"/>
</dbReference>
<organism evidence="4 5">
    <name type="scientific">Candidatus Lambdaproteobacteria bacterium RIFOXYD2_FULL_56_26</name>
    <dbReference type="NCBI Taxonomy" id="1817773"/>
    <lineage>
        <taxon>Bacteria</taxon>
        <taxon>Pseudomonadati</taxon>
        <taxon>Pseudomonadota</taxon>
        <taxon>Candidatus Lambdaproteobacteria</taxon>
    </lineage>
</organism>
<gene>
    <name evidence="4" type="ORF">A2557_08820</name>
</gene>
<keyword evidence="2" id="KW-0812">Transmembrane</keyword>
<protein>
    <recommendedName>
        <fullName evidence="3">SPOR domain-containing protein</fullName>
    </recommendedName>
</protein>
<accession>A0A1F6H3Z5</accession>
<dbReference type="Proteomes" id="UP000177583">
    <property type="component" value="Unassembled WGS sequence"/>
</dbReference>
<feature type="domain" description="SPOR" evidence="3">
    <location>
        <begin position="278"/>
        <end position="360"/>
    </location>
</feature>
<feature type="region of interest" description="Disordered" evidence="1">
    <location>
        <begin position="1"/>
        <end position="106"/>
    </location>
</feature>
<reference evidence="4 5" key="1">
    <citation type="journal article" date="2016" name="Nat. Commun.">
        <title>Thousands of microbial genomes shed light on interconnected biogeochemical processes in an aquifer system.</title>
        <authorList>
            <person name="Anantharaman K."/>
            <person name="Brown C.T."/>
            <person name="Hug L.A."/>
            <person name="Sharon I."/>
            <person name="Castelle C.J."/>
            <person name="Probst A.J."/>
            <person name="Thomas B.C."/>
            <person name="Singh A."/>
            <person name="Wilkins M.J."/>
            <person name="Karaoz U."/>
            <person name="Brodie E.L."/>
            <person name="Williams K.H."/>
            <person name="Hubbard S.S."/>
            <person name="Banfield J.F."/>
        </authorList>
    </citation>
    <scope>NUCLEOTIDE SEQUENCE [LARGE SCALE GENOMIC DNA]</scope>
</reference>
<sequence>MGEEDSFDLDDDLGLDDDGGGDDFAGSLDDALGDDLDDGGGAAPKGGKASGGGGGGGSDSGDSELDSFFEDLSSIEDMDGDAPAPQAKAAPQAQAAPAQGGAPAPAASPIKFGKPAALKKWLKLAVVLLVLGGVGAGAWFFFSGEPEEVPPPVMDAMPQMPTMPQEEVVKIEKPAIRIEVPKPKMVEPPSFEPEPPVKRMVPTAQFLVQIATCSFDQCKEDYTEALRKLGEPVYTQTVGEKFDFIELITSEVFNYQEASVLVEKINKINKQAGEASVVSQSNGYRVTLGTFPALDRAKDLKFNLEKELQKEKVRFNLEHVRKDYEAIKVFAGPYDTKEEAKKVLFDLRRDPSYQGAFLVRF</sequence>
<dbReference type="EMBL" id="MFNF01000001">
    <property type="protein sequence ID" value="OGH05064.1"/>
    <property type="molecule type" value="Genomic_DNA"/>
</dbReference>
<dbReference type="GO" id="GO:0042834">
    <property type="term" value="F:peptidoglycan binding"/>
    <property type="evidence" value="ECO:0007669"/>
    <property type="project" value="InterPro"/>
</dbReference>
<name>A0A1F6H3Z5_9PROT</name>
<dbReference type="InterPro" id="IPR007730">
    <property type="entry name" value="SPOR-like_dom"/>
</dbReference>
<proteinExistence type="predicted"/>
<evidence type="ECO:0000256" key="2">
    <source>
        <dbReference type="SAM" id="Phobius"/>
    </source>
</evidence>
<keyword evidence="2" id="KW-1133">Transmembrane helix</keyword>
<evidence type="ECO:0000259" key="3">
    <source>
        <dbReference type="PROSITE" id="PS51724"/>
    </source>
</evidence>
<comment type="caution">
    <text evidence="4">The sequence shown here is derived from an EMBL/GenBank/DDBJ whole genome shotgun (WGS) entry which is preliminary data.</text>
</comment>
<feature type="compositionally biased region" description="Low complexity" evidence="1">
    <location>
        <begin position="82"/>
        <end position="106"/>
    </location>
</feature>
<feature type="compositionally biased region" description="Acidic residues" evidence="1">
    <location>
        <begin position="61"/>
        <end position="80"/>
    </location>
</feature>
<feature type="transmembrane region" description="Helical" evidence="2">
    <location>
        <begin position="121"/>
        <end position="142"/>
    </location>
</feature>
<dbReference type="SUPFAM" id="SSF110997">
    <property type="entry name" value="Sporulation related repeat"/>
    <property type="match status" value="1"/>
</dbReference>
<evidence type="ECO:0000313" key="5">
    <source>
        <dbReference type="Proteomes" id="UP000177583"/>
    </source>
</evidence>
<evidence type="ECO:0000256" key="1">
    <source>
        <dbReference type="SAM" id="MobiDB-lite"/>
    </source>
</evidence>